<feature type="domain" description="Amidohydrolase-related" evidence="2">
    <location>
        <begin position="352"/>
        <end position="417"/>
    </location>
</feature>
<dbReference type="GO" id="GO:0016810">
    <property type="term" value="F:hydrolase activity, acting on carbon-nitrogen (but not peptide) bonds"/>
    <property type="evidence" value="ECO:0007669"/>
    <property type="project" value="InterPro"/>
</dbReference>
<dbReference type="PANTHER" id="PTHR43135">
    <property type="entry name" value="ALPHA-D-RIBOSE 1-METHYLPHOSPHONATE 5-TRIPHOSPHATE DIPHOSPHATASE"/>
    <property type="match status" value="1"/>
</dbReference>
<evidence type="ECO:0000313" key="3">
    <source>
        <dbReference type="EMBL" id="SDG73840.1"/>
    </source>
</evidence>
<dbReference type="Gene3D" id="3.20.20.140">
    <property type="entry name" value="Metal-dependent hydrolases"/>
    <property type="match status" value="1"/>
</dbReference>
<dbReference type="PANTHER" id="PTHR43135:SF3">
    <property type="entry name" value="ALPHA-D-RIBOSE 1-METHYLPHOSPHONATE 5-TRIPHOSPHATE DIPHOSPHATASE"/>
    <property type="match status" value="1"/>
</dbReference>
<dbReference type="SUPFAM" id="SSF51338">
    <property type="entry name" value="Composite domain of metallo-dependent hydrolases"/>
    <property type="match status" value="1"/>
</dbReference>
<sequence length="439" mass="48423">MTLTIYTNKMNYKHILTSCFIALALVFSSQAQQTPAPKQTQAISIVGGTAHIGNTDVVENSVVVFENGKITYVGTDVSEAKGKLIDAKGKHVYPGFIAPNATLGLVEIDAVAATNDEDELGKMLPHVRSLIAYNAESKIVESMRPNGVLMGQITPKGGRISGTSSVVQFDAWNWEDAVIKENDAIHMNWPSGFSRSGNWYDADRVWEKNKDYTGEIDEVVAYFNNARAYVPGSADKDLEYEAMAGLFDGSKALFIHVEGEKEIRDVISFKQKMNLDRVTIVGGYHAHKVAEDLAANDISVLVQRTHLNPNFEDDDYDLPYKLPKLLHDAGVLVALEGSGRMERMNSRNLPFYAGTAAAFGVDKEMAVQMITLNTAKILGMEDRIGSLEVGKDATLFVSEGDALDMKGNILTDVYIQGRDVSLETHQTELYERYSNKYQD</sequence>
<dbReference type="STRING" id="470826.SAMN04488027_10642"/>
<dbReference type="InterPro" id="IPR006680">
    <property type="entry name" value="Amidohydro-rel"/>
</dbReference>
<evidence type="ECO:0000313" key="4">
    <source>
        <dbReference type="Proteomes" id="UP000199296"/>
    </source>
</evidence>
<dbReference type="Proteomes" id="UP000199296">
    <property type="component" value="Unassembled WGS sequence"/>
</dbReference>
<gene>
    <name evidence="3" type="ORF">SAMN04488027_10642</name>
</gene>
<dbReference type="AlphaFoldDB" id="A0A1G7WRJ9"/>
<keyword evidence="1" id="KW-0732">Signal</keyword>
<accession>A0A1G7WRJ9</accession>
<dbReference type="InterPro" id="IPR011059">
    <property type="entry name" value="Metal-dep_hydrolase_composite"/>
</dbReference>
<feature type="signal peptide" evidence="1">
    <location>
        <begin position="1"/>
        <end position="31"/>
    </location>
</feature>
<reference evidence="3 4" key="1">
    <citation type="submission" date="2016-10" db="EMBL/GenBank/DDBJ databases">
        <authorList>
            <person name="de Groot N.N."/>
        </authorList>
    </citation>
    <scope>NUCLEOTIDE SEQUENCE [LARGE SCALE GENOMIC DNA]</scope>
    <source>
        <strain evidence="3 4">DSM 19803</strain>
    </source>
</reference>
<proteinExistence type="predicted"/>
<name>A0A1G7WRJ9_9FLAO</name>
<dbReference type="InterPro" id="IPR032466">
    <property type="entry name" value="Metal_Hydrolase"/>
</dbReference>
<dbReference type="EMBL" id="FNCW01000006">
    <property type="protein sequence ID" value="SDG73840.1"/>
    <property type="molecule type" value="Genomic_DNA"/>
</dbReference>
<feature type="chain" id="PRO_5011563193" evidence="1">
    <location>
        <begin position="32"/>
        <end position="439"/>
    </location>
</feature>
<organism evidence="3 4">
    <name type="scientific">Psychroflexus sediminis</name>
    <dbReference type="NCBI Taxonomy" id="470826"/>
    <lineage>
        <taxon>Bacteria</taxon>
        <taxon>Pseudomonadati</taxon>
        <taxon>Bacteroidota</taxon>
        <taxon>Flavobacteriia</taxon>
        <taxon>Flavobacteriales</taxon>
        <taxon>Flavobacteriaceae</taxon>
        <taxon>Psychroflexus</taxon>
    </lineage>
</organism>
<dbReference type="InterPro" id="IPR051781">
    <property type="entry name" value="Metallo-dep_Hydrolase"/>
</dbReference>
<protein>
    <submittedName>
        <fullName evidence="3">Imidazolonepropionase</fullName>
    </submittedName>
</protein>
<evidence type="ECO:0000256" key="1">
    <source>
        <dbReference type="SAM" id="SignalP"/>
    </source>
</evidence>
<dbReference type="Pfam" id="PF01979">
    <property type="entry name" value="Amidohydro_1"/>
    <property type="match status" value="1"/>
</dbReference>
<dbReference type="SUPFAM" id="SSF51556">
    <property type="entry name" value="Metallo-dependent hydrolases"/>
    <property type="match status" value="1"/>
</dbReference>
<evidence type="ECO:0000259" key="2">
    <source>
        <dbReference type="Pfam" id="PF01979"/>
    </source>
</evidence>
<keyword evidence="4" id="KW-1185">Reference proteome</keyword>